<dbReference type="EMBL" id="QTSX02003563">
    <property type="protein sequence ID" value="KAJ9070726.1"/>
    <property type="molecule type" value="Genomic_DNA"/>
</dbReference>
<gene>
    <name evidence="1" type="primary">NOP7_1</name>
    <name evidence="1" type="ORF">DSO57_1004955</name>
</gene>
<accession>A0ACC2T821</accession>
<sequence>MGRIKKKGESGIAVKYITRNKAVKKLQISLFDFRRLCILKGIHPHEPKNKKKALKGSTANRIFYYAKDISLINHDPILDKMREKRAFYKKIKRALAKKQTEYAKDLKSRAPKYTLDHLVKERYPSFVDALRDLDDALSMVFLFATMPPAGKCPASVVAECQQLSREFLHFVIHSRALRKVFLSNKGIYYQAEARGQIITWLVPYQFCQKAPRMVDFKVMSTFLEFYRVLLGFVNFRLFSDLNLQYPPALDENLEAGSADLAAMLIRAKDSLQAAPSKPKSKPLDAGLAQRIKGLNKKLGSLVQPSDMGEEQEAVEEEEAFKAPENEEGGDSDEVLKAFNESSALTSFQSLFAYQSFFLSREVPRNSLEFVIRAFGGKVGWDSSVAAGSPYDSSSPAITYIITDRAVIPDRRTDCIYVQPQWIYDSINAKKLLKESPYFPGSQLPPHLSPFVEYKDGDYVPDEAFKFQGEIDSAEVAAEAEAEQEEESDEESDDSADEDETYMEELHKEVAGTSFSESKPAPKPATKANSKKRPNPSKEASKVEEVDVKEMGKVMMTKKQKYLAEKFQKNSSKKEAAVNKLLAKKEALKKKK</sequence>
<reference evidence="1" key="1">
    <citation type="submission" date="2022-04" db="EMBL/GenBank/DDBJ databases">
        <title>Genome of the entomopathogenic fungus Entomophthora muscae.</title>
        <authorList>
            <person name="Elya C."/>
            <person name="Lovett B.R."/>
            <person name="Lee E."/>
            <person name="Macias A.M."/>
            <person name="Hajek A.E."/>
            <person name="De Bivort B.L."/>
            <person name="Kasson M.T."/>
            <person name="De Fine Licht H.H."/>
            <person name="Stajich J.E."/>
        </authorList>
    </citation>
    <scope>NUCLEOTIDE SEQUENCE</scope>
    <source>
        <strain evidence="1">Berkeley</strain>
    </source>
</reference>
<organism evidence="1 2">
    <name type="scientific">Entomophthora muscae</name>
    <dbReference type="NCBI Taxonomy" id="34485"/>
    <lineage>
        <taxon>Eukaryota</taxon>
        <taxon>Fungi</taxon>
        <taxon>Fungi incertae sedis</taxon>
        <taxon>Zoopagomycota</taxon>
        <taxon>Entomophthoromycotina</taxon>
        <taxon>Entomophthoromycetes</taxon>
        <taxon>Entomophthorales</taxon>
        <taxon>Entomophthoraceae</taxon>
        <taxon>Entomophthora</taxon>
    </lineage>
</organism>
<proteinExistence type="predicted"/>
<evidence type="ECO:0000313" key="2">
    <source>
        <dbReference type="Proteomes" id="UP001165960"/>
    </source>
</evidence>
<protein>
    <submittedName>
        <fullName evidence="1">mRNA-binding ribosome synthesis protein nop7</fullName>
    </submittedName>
</protein>
<evidence type="ECO:0000313" key="1">
    <source>
        <dbReference type="EMBL" id="KAJ9070726.1"/>
    </source>
</evidence>
<dbReference type="Proteomes" id="UP001165960">
    <property type="component" value="Unassembled WGS sequence"/>
</dbReference>
<comment type="caution">
    <text evidence="1">The sequence shown here is derived from an EMBL/GenBank/DDBJ whole genome shotgun (WGS) entry which is preliminary data.</text>
</comment>
<keyword evidence="2" id="KW-1185">Reference proteome</keyword>
<name>A0ACC2T821_9FUNG</name>